<gene>
    <name evidence="1" type="ORF">GNP95_14780</name>
</gene>
<dbReference type="AlphaFoldDB" id="A0A7X3CNG9"/>
<organism evidence="1 2">
    <name type="scientific">Paenibacillus woosongensis</name>
    <dbReference type="NCBI Taxonomy" id="307580"/>
    <lineage>
        <taxon>Bacteria</taxon>
        <taxon>Bacillati</taxon>
        <taxon>Bacillota</taxon>
        <taxon>Bacilli</taxon>
        <taxon>Bacillales</taxon>
        <taxon>Paenibacillaceae</taxon>
        <taxon>Paenibacillus</taxon>
    </lineage>
</organism>
<dbReference type="PANTHER" id="PTHR48098:SF1">
    <property type="entry name" value="DIACYLGLYCEROL ACYLTRANSFERASE_MYCOLYLTRANSFERASE AG85A"/>
    <property type="match status" value="1"/>
</dbReference>
<dbReference type="RefSeq" id="WP_155611645.1">
    <property type="nucleotide sequence ID" value="NZ_WNZW01000005.1"/>
</dbReference>
<dbReference type="InterPro" id="IPR000801">
    <property type="entry name" value="Esterase-like"/>
</dbReference>
<dbReference type="SUPFAM" id="SSF53474">
    <property type="entry name" value="alpha/beta-Hydrolases"/>
    <property type="match status" value="1"/>
</dbReference>
<dbReference type="InterPro" id="IPR050583">
    <property type="entry name" value="Mycobacterial_A85_antigen"/>
</dbReference>
<dbReference type="GO" id="GO:0016747">
    <property type="term" value="F:acyltransferase activity, transferring groups other than amino-acyl groups"/>
    <property type="evidence" value="ECO:0007669"/>
    <property type="project" value="TreeGrafter"/>
</dbReference>
<dbReference type="InterPro" id="IPR029058">
    <property type="entry name" value="AB_hydrolase_fold"/>
</dbReference>
<dbReference type="OrthoDB" id="9803578at2"/>
<dbReference type="EMBL" id="WNZW01000005">
    <property type="protein sequence ID" value="MUG46255.1"/>
    <property type="molecule type" value="Genomic_DNA"/>
</dbReference>
<comment type="caution">
    <text evidence="1">The sequence shown here is derived from an EMBL/GenBank/DDBJ whole genome shotgun (WGS) entry which is preliminary data.</text>
</comment>
<dbReference type="PANTHER" id="PTHR48098">
    <property type="entry name" value="ENTEROCHELIN ESTERASE-RELATED"/>
    <property type="match status" value="1"/>
</dbReference>
<protein>
    <submittedName>
        <fullName evidence="1">Acetylesterase</fullName>
    </submittedName>
</protein>
<name>A0A7X3CNG9_9BACL</name>
<dbReference type="Proteomes" id="UP000447876">
    <property type="component" value="Unassembled WGS sequence"/>
</dbReference>
<accession>A0A7X3CNG9</accession>
<sequence length="271" mass="30972">MATIQVNFFSKCLRREVTFNALMPLDSPVIPGQTEEEHRIKPLKTLYLLHGYSGSHGDWLSYSRIRELSDKHRIAVIMPSGENHFYVDDEDLGAFYGEFVGKELVEFTRKMFPLSTDREDTYIGGLSMGGYGAIRNGLKYASHFSRIIALSSAILPYKIANAAPDFKDGIADYKYFRRVFGDLDRLLGSDKDPEALVMGLKETGKPIPQIYMACGTEDFLLDVNQRFRDFLVLENVPLTYVERTGAHTWDFWSEYIVYAIEWALGNNPNHR</sequence>
<dbReference type="Pfam" id="PF00756">
    <property type="entry name" value="Esterase"/>
    <property type="match status" value="1"/>
</dbReference>
<evidence type="ECO:0000313" key="2">
    <source>
        <dbReference type="Proteomes" id="UP000447876"/>
    </source>
</evidence>
<proteinExistence type="predicted"/>
<dbReference type="Gene3D" id="3.40.50.1820">
    <property type="entry name" value="alpha/beta hydrolase"/>
    <property type="match status" value="1"/>
</dbReference>
<reference evidence="1 2" key="1">
    <citation type="submission" date="2019-11" db="EMBL/GenBank/DDBJ databases">
        <title>Draft genome sequences of five Paenibacillus species of dairy origin.</title>
        <authorList>
            <person name="Olajide A.M."/>
            <person name="Chen S."/>
            <person name="Lapointe G."/>
        </authorList>
    </citation>
    <scope>NUCLEOTIDE SEQUENCE [LARGE SCALE GENOMIC DNA]</scope>
    <source>
        <strain evidence="1 2">12CR55</strain>
    </source>
</reference>
<evidence type="ECO:0000313" key="1">
    <source>
        <dbReference type="EMBL" id="MUG46255.1"/>
    </source>
</evidence>